<name>A0A1Y2MCG9_EPING</name>
<feature type="transmembrane region" description="Helical" evidence="6">
    <location>
        <begin position="170"/>
        <end position="189"/>
    </location>
</feature>
<dbReference type="AlphaFoldDB" id="A0A1Y2MCG9"/>
<dbReference type="EMBL" id="KZ107838">
    <property type="protein sequence ID" value="OSS53823.1"/>
    <property type="molecule type" value="Genomic_DNA"/>
</dbReference>
<sequence length="190" mass="20222">MASHHQPRTLLLAQALGITTSGYLLGQNASLSLTTLPALMQAPSPLACKQWVTMLDLSSLYAGPLGLLSGLSLAYTTYYTPRSTIPFRLNLAATVLFYSGVPISVFLIAPLNRQLEARMYVLEAYSLLKGAGEEGEGEGLFGSKRGGGEVNVEDEESTKALLDRWGVMNLMRAVPIAAAFGCAVAAALLR</sequence>
<feature type="transmembrane region" description="Helical" evidence="6">
    <location>
        <begin position="60"/>
        <end position="79"/>
    </location>
</feature>
<dbReference type="PANTHER" id="PTHR35042:SF1">
    <property type="entry name" value="DUF1772-DOMAIN-CONTAINING PROTEIN"/>
    <property type="match status" value="1"/>
</dbReference>
<keyword evidence="8" id="KW-1185">Reference proteome</keyword>
<protein>
    <recommendedName>
        <fullName evidence="9">DUF1772 domain-containing protein</fullName>
    </recommendedName>
</protein>
<dbReference type="InterPro" id="IPR013901">
    <property type="entry name" value="Anthrone_oxy"/>
</dbReference>
<dbReference type="InParanoid" id="A0A1Y2MCG9"/>
<comment type="subcellular location">
    <subcellularLocation>
        <location evidence="1">Membrane</location>
        <topology evidence="1">Multi-pass membrane protein</topology>
    </subcellularLocation>
</comment>
<evidence type="ECO:0008006" key="9">
    <source>
        <dbReference type="Google" id="ProtNLM"/>
    </source>
</evidence>
<evidence type="ECO:0000256" key="4">
    <source>
        <dbReference type="ARBA" id="ARBA00023136"/>
    </source>
</evidence>
<evidence type="ECO:0000256" key="3">
    <source>
        <dbReference type="ARBA" id="ARBA00022989"/>
    </source>
</evidence>
<dbReference type="PANTHER" id="PTHR35042">
    <property type="entry name" value="ANTHRONE OXYGENASE ENCC"/>
    <property type="match status" value="1"/>
</dbReference>
<dbReference type="GO" id="GO:0016020">
    <property type="term" value="C:membrane"/>
    <property type="evidence" value="ECO:0007669"/>
    <property type="project" value="UniProtKB-SubCell"/>
</dbReference>
<reference evidence="7 8" key="1">
    <citation type="journal article" date="2017" name="Genome Announc.">
        <title>Genome sequence of the saprophytic ascomycete Epicoccum nigrum ICMP 19927 strain isolated from New Zealand.</title>
        <authorList>
            <person name="Fokin M."/>
            <person name="Fleetwood D."/>
            <person name="Weir B.S."/>
            <person name="Villas-Boas S.G."/>
        </authorList>
    </citation>
    <scope>NUCLEOTIDE SEQUENCE [LARGE SCALE GENOMIC DNA]</scope>
    <source>
        <strain evidence="7 8">ICMP 19927</strain>
    </source>
</reference>
<proteinExistence type="inferred from homology"/>
<comment type="similarity">
    <text evidence="5">Belongs to the anthrone oxygenase family.</text>
</comment>
<feature type="transmembrane region" description="Helical" evidence="6">
    <location>
        <begin position="91"/>
        <end position="111"/>
    </location>
</feature>
<keyword evidence="2 6" id="KW-0812">Transmembrane</keyword>
<gene>
    <name evidence="7" type="ORF">B5807_01297</name>
</gene>
<evidence type="ECO:0000313" key="8">
    <source>
        <dbReference type="Proteomes" id="UP000193240"/>
    </source>
</evidence>
<organism evidence="7 8">
    <name type="scientific">Epicoccum nigrum</name>
    <name type="common">Soil fungus</name>
    <name type="synonym">Epicoccum purpurascens</name>
    <dbReference type="NCBI Taxonomy" id="105696"/>
    <lineage>
        <taxon>Eukaryota</taxon>
        <taxon>Fungi</taxon>
        <taxon>Dikarya</taxon>
        <taxon>Ascomycota</taxon>
        <taxon>Pezizomycotina</taxon>
        <taxon>Dothideomycetes</taxon>
        <taxon>Pleosporomycetidae</taxon>
        <taxon>Pleosporales</taxon>
        <taxon>Pleosporineae</taxon>
        <taxon>Didymellaceae</taxon>
        <taxon>Epicoccum</taxon>
    </lineage>
</organism>
<evidence type="ECO:0000256" key="5">
    <source>
        <dbReference type="ARBA" id="ARBA00034313"/>
    </source>
</evidence>
<evidence type="ECO:0000256" key="2">
    <source>
        <dbReference type="ARBA" id="ARBA00022692"/>
    </source>
</evidence>
<evidence type="ECO:0000256" key="6">
    <source>
        <dbReference type="SAM" id="Phobius"/>
    </source>
</evidence>
<accession>A0A1Y2MCG9</accession>
<keyword evidence="4 6" id="KW-0472">Membrane</keyword>
<evidence type="ECO:0000313" key="7">
    <source>
        <dbReference type="EMBL" id="OSS53823.1"/>
    </source>
</evidence>
<evidence type="ECO:0000256" key="1">
    <source>
        <dbReference type="ARBA" id="ARBA00004141"/>
    </source>
</evidence>
<dbReference type="Pfam" id="PF08592">
    <property type="entry name" value="Anthrone_oxy"/>
    <property type="match status" value="1"/>
</dbReference>
<dbReference type="Proteomes" id="UP000193240">
    <property type="component" value="Unassembled WGS sequence"/>
</dbReference>
<keyword evidence="3 6" id="KW-1133">Transmembrane helix</keyword>